<organism evidence="2 3">
    <name type="scientific">Bradyrhizobium arachidis</name>
    <dbReference type="NCBI Taxonomy" id="858423"/>
    <lineage>
        <taxon>Bacteria</taxon>
        <taxon>Pseudomonadati</taxon>
        <taxon>Pseudomonadota</taxon>
        <taxon>Alphaproteobacteria</taxon>
        <taxon>Hyphomicrobiales</taxon>
        <taxon>Nitrobacteraceae</taxon>
        <taxon>Bradyrhizobium</taxon>
    </lineage>
</organism>
<evidence type="ECO:0000313" key="2">
    <source>
        <dbReference type="EMBL" id="QOZ66922.1"/>
    </source>
</evidence>
<gene>
    <name evidence="2" type="ORF">WN72_11815</name>
</gene>
<accession>A0AAE7TFA6</accession>
<dbReference type="RefSeq" id="WP_092217558.1">
    <property type="nucleotide sequence ID" value="NZ_CP030050.1"/>
</dbReference>
<sequence length="292" mass="31493">MIRNESVGGHAASYAWIGVDLLKIDRQKADDPVMRWEYKGRSSTGPWLFSSPVNGGSFELKTPHDIQFLGGTDRYAAIITQDGRYAYEVWKGSYDAAANVYRAHYVVLTDLYGLGKASRDGASEGIRAFGGSLLGGLIRCHELAQGVIPHALAMVISPNQLRRGATMAEQKVWPATATDLGGRNTYSGNVPMGALFAIPPSVDLTKLDLSPEGMALARAYATFGGYVVDAAARTNMIAVTETGCNKAQTDNLQRDKRKILAQLRMVTNNGPDSVGGPGERVVPRPTELQPLH</sequence>
<feature type="region of interest" description="Disordered" evidence="1">
    <location>
        <begin position="267"/>
        <end position="292"/>
    </location>
</feature>
<evidence type="ECO:0000313" key="3">
    <source>
        <dbReference type="Proteomes" id="UP000594015"/>
    </source>
</evidence>
<proteinExistence type="predicted"/>
<evidence type="ECO:0000256" key="1">
    <source>
        <dbReference type="SAM" id="MobiDB-lite"/>
    </source>
</evidence>
<dbReference type="AlphaFoldDB" id="A0AAE7TFA6"/>
<protein>
    <submittedName>
        <fullName evidence="2">Uncharacterized protein</fullName>
    </submittedName>
</protein>
<dbReference type="EMBL" id="CP030050">
    <property type="protein sequence ID" value="QOZ66922.1"/>
    <property type="molecule type" value="Genomic_DNA"/>
</dbReference>
<dbReference type="KEGG" id="barh:WN72_11815"/>
<dbReference type="Proteomes" id="UP000594015">
    <property type="component" value="Chromosome"/>
</dbReference>
<reference evidence="2 3" key="1">
    <citation type="submission" date="2018-06" db="EMBL/GenBank/DDBJ databases">
        <title>Comparative genomics of Bradyrhizobium nodulating Arachidis hypogaea.</title>
        <authorList>
            <person name="Li Y."/>
        </authorList>
    </citation>
    <scope>NUCLEOTIDE SEQUENCE [LARGE SCALE GENOMIC DNA]</scope>
    <source>
        <strain evidence="2 3">CCBAU 051107</strain>
    </source>
</reference>
<name>A0AAE7TFA6_9BRAD</name>